<dbReference type="RefSeq" id="WP_215886121.1">
    <property type="nucleotide sequence ID" value="NZ_CP134225.1"/>
</dbReference>
<evidence type="ECO:0008006" key="3">
    <source>
        <dbReference type="Google" id="ProtNLM"/>
    </source>
</evidence>
<evidence type="ECO:0000313" key="2">
    <source>
        <dbReference type="Proteomes" id="UP000887300"/>
    </source>
</evidence>
<gene>
    <name evidence="1" type="ORF">HF568_06810</name>
</gene>
<protein>
    <recommendedName>
        <fullName evidence="3">PRTRC system protein F</fullName>
    </recommendedName>
</protein>
<name>A0A8X8G7D5_ACIFI</name>
<dbReference type="Proteomes" id="UP000887300">
    <property type="component" value="Unassembled WGS sequence"/>
</dbReference>
<organism evidence="1 2">
    <name type="scientific">Acidithiobacillus ferridurans</name>
    <dbReference type="NCBI Taxonomy" id="1232575"/>
    <lineage>
        <taxon>Bacteria</taxon>
        <taxon>Pseudomonadati</taxon>
        <taxon>Pseudomonadota</taxon>
        <taxon>Acidithiobacillia</taxon>
        <taxon>Acidithiobacillales</taxon>
        <taxon>Acidithiobacillaceae</taxon>
        <taxon>Acidithiobacillus</taxon>
    </lineage>
</organism>
<proteinExistence type="predicted"/>
<comment type="caution">
    <text evidence="1">The sequence shown here is derived from an EMBL/GenBank/DDBJ whole genome shotgun (WGS) entry which is preliminary data.</text>
</comment>
<reference evidence="1" key="1">
    <citation type="journal article" date="2021" name="ISME J.">
        <title>Genomic evolution of the class Acidithiobacillia: deep-branching Proteobacteria living in extreme acidic conditions.</title>
        <authorList>
            <person name="Moya-Beltran A."/>
            <person name="Beard S."/>
            <person name="Rojas-Villalobos C."/>
            <person name="Issotta F."/>
            <person name="Gallardo Y."/>
            <person name="Ulloa R."/>
            <person name="Giaveno A."/>
            <person name="Degli Esposti M."/>
            <person name="Johnson D.B."/>
            <person name="Quatrini R."/>
        </authorList>
    </citation>
    <scope>NUCLEOTIDE SEQUENCE</scope>
    <source>
        <strain evidence="1">DSM 583</strain>
    </source>
</reference>
<dbReference type="EMBL" id="JABBHS010000198">
    <property type="protein sequence ID" value="MBU2722924.1"/>
    <property type="molecule type" value="Genomic_DNA"/>
</dbReference>
<sequence length="357" mass="40525">MRQVIQSPVPALCEVSGQTQTPISPATSSLLIPTINEDVPYRYIDNEHPDILELGKMMLRIGLPIENAEHKGVSALITEAWDKQFDVLFKDAPDFASAIFRTGASGGPYNDFNIGEGEIGLFIDLDLTCADGPRVRNKIDAIHKMNPVVAWYFWSVLQDISKFLPILTPINFLGIVEHSQWMGESDETGVIESYLEDGVPSDEINVITLADVMRTIRPWEIRACRANSISVRKRICMDAISDDLRVLVQELDAIHDISTTLQNEEFAKKNLCTSWYQFAVTPVLDDRDHGLWWQVMDDFYRGEMESDDDRYLAKIVFDPRLTGLELVSTMRKLGHLWSQVRQLFANHFGDTSHEVLH</sequence>
<dbReference type="AlphaFoldDB" id="A0A8X8G7D5"/>
<accession>A0A8X8G7D5</accession>
<evidence type="ECO:0000313" key="1">
    <source>
        <dbReference type="EMBL" id="MBU2722924.1"/>
    </source>
</evidence>